<protein>
    <submittedName>
        <fullName evidence="1">Uncharacterized protein</fullName>
    </submittedName>
</protein>
<evidence type="ECO:0000313" key="1">
    <source>
        <dbReference type="EMBL" id="KOB87588.1"/>
    </source>
</evidence>
<proteinExistence type="predicted"/>
<gene>
    <name evidence="1" type="ORF">PFDG_03756</name>
</gene>
<dbReference type="AlphaFoldDB" id="A0A0L7M431"/>
<organism evidence="1 2">
    <name type="scientific">Plasmodium falciparum (isolate Dd2)</name>
    <dbReference type="NCBI Taxonomy" id="57267"/>
    <lineage>
        <taxon>Eukaryota</taxon>
        <taxon>Sar</taxon>
        <taxon>Alveolata</taxon>
        <taxon>Apicomplexa</taxon>
        <taxon>Aconoidasida</taxon>
        <taxon>Haemosporida</taxon>
        <taxon>Plasmodiidae</taxon>
        <taxon>Plasmodium</taxon>
        <taxon>Plasmodium (Laverania)</taxon>
    </lineage>
</organism>
<accession>A0A0L7M431</accession>
<evidence type="ECO:0000313" key="2">
    <source>
        <dbReference type="Proteomes" id="UP000054282"/>
    </source>
</evidence>
<name>A0A0L7M431_PLAF4</name>
<reference evidence="2" key="2">
    <citation type="submission" date="2006-09" db="EMBL/GenBank/DDBJ databases">
        <title>The genome sequence of Plasmodium falciparum Dd2.</title>
        <authorList>
            <consortium name="The Broad Institute Genome Sequencing Platform"/>
            <person name="Birren B."/>
            <person name="Lander E."/>
            <person name="Galagan J."/>
            <person name="Nusbaum C."/>
            <person name="Devon K."/>
            <person name="Henn M."/>
            <person name="Jaffe D."/>
            <person name="Butler J."/>
            <person name="Alvarez P."/>
            <person name="Gnerre S."/>
            <person name="Grabherr M."/>
            <person name="Kleber M."/>
            <person name="Mauceli E."/>
            <person name="Brockman W."/>
            <person name="MacCallum I.A."/>
            <person name="Rounsley S."/>
            <person name="Young S."/>
            <person name="LaButti K."/>
            <person name="Pushparaj V."/>
            <person name="DeCaprio D."/>
            <person name="Crawford M."/>
            <person name="Koehrsen M."/>
            <person name="Engels R."/>
            <person name="Montgomery P."/>
            <person name="Pearson M."/>
            <person name="Howarth C."/>
            <person name="Larson L."/>
            <person name="Luoma S."/>
            <person name="White J."/>
            <person name="Kodira C."/>
            <person name="Zeng Q."/>
            <person name="O'Leary S."/>
            <person name="Yandava C."/>
            <person name="Alvarado L."/>
            <person name="Wirth D."/>
            <person name="Volkman S."/>
            <person name="Hartl D."/>
        </authorList>
    </citation>
    <scope>NUCLEOTIDE SEQUENCE [LARGE SCALE GENOMIC DNA]</scope>
</reference>
<dbReference type="Proteomes" id="UP000054282">
    <property type="component" value="Unassembled WGS sequence"/>
</dbReference>
<sequence length="72" mass="8352">MHALFATELFELMLHAQQDEENEQPANIKKGENTQLYEKNPLSFKSSRNNLNTIKNIKDEHNIQSGNIKINK</sequence>
<dbReference type="EMBL" id="DS016600">
    <property type="protein sequence ID" value="KOB87588.1"/>
    <property type="molecule type" value="Genomic_DNA"/>
</dbReference>
<reference evidence="2" key="1">
    <citation type="submission" date="2006-09" db="EMBL/GenBank/DDBJ databases">
        <title>Annotation of Plasmodium falciparum Dd2.</title>
        <authorList>
            <consortium name="The Broad Institute Genome Sequencing Platform"/>
            <person name="Volkman S.K."/>
            <person name="Neafsey D.E."/>
            <person name="Dash A.P."/>
            <person name="Chitnis C.E."/>
            <person name="Hartl D.L."/>
            <person name="Young S.K."/>
            <person name="Zeng Q."/>
            <person name="Koehrsen M."/>
            <person name="Alvarado L."/>
            <person name="Berlin A."/>
            <person name="Borenstein D."/>
            <person name="Chapman S.B."/>
            <person name="Chen Z."/>
            <person name="Engels R."/>
            <person name="Freedman E."/>
            <person name="Gellesch M."/>
            <person name="Goldberg J."/>
            <person name="Griggs A."/>
            <person name="Gujja S."/>
            <person name="Heilman E.R."/>
            <person name="Heiman D.I."/>
            <person name="Howarth C."/>
            <person name="Jen D."/>
            <person name="Larson L."/>
            <person name="Mehta T."/>
            <person name="Neiman D."/>
            <person name="Park D."/>
            <person name="Pearson M."/>
            <person name="Roberts A."/>
            <person name="Saif S."/>
            <person name="Shea T."/>
            <person name="Shenoy N."/>
            <person name="Sisk P."/>
            <person name="Stolte C."/>
            <person name="Sykes S."/>
            <person name="Walk T."/>
            <person name="White J."/>
            <person name="Yandava C."/>
            <person name="Haas B."/>
            <person name="Henn M.R."/>
            <person name="Nusbaum C."/>
            <person name="Birren B."/>
        </authorList>
    </citation>
    <scope>NUCLEOTIDE SEQUENCE [LARGE SCALE GENOMIC DNA]</scope>
</reference>
<dbReference type="KEGG" id="pfd:PFDG_03756"/>